<dbReference type="Pfam" id="PF13424">
    <property type="entry name" value="TPR_12"/>
    <property type="match status" value="3"/>
</dbReference>
<dbReference type="RefSeq" id="WP_345135919.1">
    <property type="nucleotide sequence ID" value="NZ_BAABAT010000033.1"/>
</dbReference>
<feature type="region of interest" description="Disordered" evidence="1">
    <location>
        <begin position="458"/>
        <end position="486"/>
    </location>
</feature>
<dbReference type="NCBIfam" id="NF047398">
    <property type="entry name" value="AAA_KGGVGR"/>
    <property type="match status" value="1"/>
</dbReference>
<feature type="domain" description="TIR" evidence="4">
    <location>
        <begin position="331"/>
        <end position="450"/>
    </location>
</feature>
<dbReference type="InterPro" id="IPR053137">
    <property type="entry name" value="NLR-like"/>
</dbReference>
<dbReference type="Pfam" id="PF00931">
    <property type="entry name" value="NB-ARC"/>
    <property type="match status" value="1"/>
</dbReference>
<dbReference type="Pfam" id="PF13374">
    <property type="entry name" value="TPR_10"/>
    <property type="match status" value="2"/>
</dbReference>
<feature type="domain" description="CobQ/CobB/MinD/ParA nucleotide binding" evidence="3">
    <location>
        <begin position="7"/>
        <end position="48"/>
    </location>
</feature>
<evidence type="ECO:0000256" key="1">
    <source>
        <dbReference type="SAM" id="MobiDB-lite"/>
    </source>
</evidence>
<dbReference type="Pfam" id="PF25000">
    <property type="entry name" value="DUF7779"/>
    <property type="match status" value="1"/>
</dbReference>
<evidence type="ECO:0000313" key="6">
    <source>
        <dbReference type="EMBL" id="GAA4258984.1"/>
    </source>
</evidence>
<dbReference type="SUPFAM" id="SSF48452">
    <property type="entry name" value="TPR-like"/>
    <property type="match status" value="3"/>
</dbReference>
<keyword evidence="7" id="KW-1185">Reference proteome</keyword>
<comment type="caution">
    <text evidence="6">The sequence shown here is derived from an EMBL/GenBank/DDBJ whole genome shotgun (WGS) entry which is preliminary data.</text>
</comment>
<dbReference type="InterPro" id="IPR000157">
    <property type="entry name" value="TIR_dom"/>
</dbReference>
<feature type="domain" description="DUF7779" evidence="5">
    <location>
        <begin position="726"/>
        <end position="813"/>
    </location>
</feature>
<dbReference type="InterPro" id="IPR035897">
    <property type="entry name" value="Toll_tir_struct_dom_sf"/>
</dbReference>
<dbReference type="PANTHER" id="PTHR46082">
    <property type="entry name" value="ATP/GTP-BINDING PROTEIN-RELATED"/>
    <property type="match status" value="1"/>
</dbReference>
<dbReference type="Proteomes" id="UP001500620">
    <property type="component" value="Unassembled WGS sequence"/>
</dbReference>
<dbReference type="Gene3D" id="3.40.50.300">
    <property type="entry name" value="P-loop containing nucleotide triphosphate hydrolases"/>
    <property type="match status" value="2"/>
</dbReference>
<dbReference type="InterPro" id="IPR056681">
    <property type="entry name" value="DUF7779"/>
</dbReference>
<dbReference type="InterPro" id="IPR011990">
    <property type="entry name" value="TPR-like_helical_dom_sf"/>
</dbReference>
<dbReference type="Pfam" id="PF01656">
    <property type="entry name" value="CbiA"/>
    <property type="match status" value="1"/>
</dbReference>
<dbReference type="InterPro" id="IPR002182">
    <property type="entry name" value="NB-ARC"/>
</dbReference>
<dbReference type="InterPro" id="IPR027417">
    <property type="entry name" value="P-loop_NTPase"/>
</dbReference>
<evidence type="ECO:0000259" key="3">
    <source>
        <dbReference type="Pfam" id="PF01656"/>
    </source>
</evidence>
<organism evidence="6 7">
    <name type="scientific">Dactylosporangium darangshiense</name>
    <dbReference type="NCBI Taxonomy" id="579108"/>
    <lineage>
        <taxon>Bacteria</taxon>
        <taxon>Bacillati</taxon>
        <taxon>Actinomycetota</taxon>
        <taxon>Actinomycetes</taxon>
        <taxon>Micromonosporales</taxon>
        <taxon>Micromonosporaceae</taxon>
        <taxon>Dactylosporangium</taxon>
    </lineage>
</organism>
<evidence type="ECO:0000259" key="2">
    <source>
        <dbReference type="Pfam" id="PF00931"/>
    </source>
</evidence>
<evidence type="ECO:0000259" key="4">
    <source>
        <dbReference type="Pfam" id="PF13676"/>
    </source>
</evidence>
<dbReference type="EMBL" id="BAABAT010000033">
    <property type="protein sequence ID" value="GAA4258984.1"/>
    <property type="molecule type" value="Genomic_DNA"/>
</dbReference>
<accession>A0ABP8DLW9</accession>
<evidence type="ECO:0000259" key="5">
    <source>
        <dbReference type="Pfam" id="PF25000"/>
    </source>
</evidence>
<protein>
    <recommendedName>
        <fullName evidence="8">ATP/GTP-binding protein</fullName>
    </recommendedName>
</protein>
<gene>
    <name evidence="6" type="ORF">GCM10022255_081810</name>
</gene>
<dbReference type="InterPro" id="IPR002586">
    <property type="entry name" value="CobQ/CobB/MinD/ParA_Nub-bd_dom"/>
</dbReference>
<dbReference type="SUPFAM" id="SSF52540">
    <property type="entry name" value="P-loop containing nucleoside triphosphate hydrolases"/>
    <property type="match status" value="2"/>
</dbReference>
<dbReference type="PANTHER" id="PTHR46082:SF6">
    <property type="entry name" value="AAA+ ATPASE DOMAIN-CONTAINING PROTEIN-RELATED"/>
    <property type="match status" value="1"/>
</dbReference>
<dbReference type="Pfam" id="PF13676">
    <property type="entry name" value="TIR_2"/>
    <property type="match status" value="1"/>
</dbReference>
<dbReference type="Gene3D" id="3.40.50.10140">
    <property type="entry name" value="Toll/interleukin-1 receptor homology (TIR) domain"/>
    <property type="match status" value="1"/>
</dbReference>
<sequence>MTGQIVTFYSYKGGTGRTMAVANVAWILASNGYRVLAVDWDLESPGLHRYFHPFLLDKRLRSSSGIFEMMRDFAATTLDPTHEDEDWFARRTQVLDYATSLDWQFAGGGGIDLLPSGRQDRSYARNVSTFDWPSFYERLGGGDFIEALGQDMRRHYDYVLIDSRTGLSDAAGICTVQLPDVVINCFTLSTQSVDGAVAVTKSILDQRERRPVRILPVPMRVEDAEQIKLEAGRDYARQEFAPYLGGLTGERASRYWGDVEVPYKPYFAYEEILASFAERPMLENSLLASFERLTRVLTGGAVQELPALDEQRRRRWLLEFERPRPNISNDVAISYAAVDRMWAEWIAAELGEAGLQVVLHDVDFSTGANFVSEMEKAFGTVSKVLVLLSEAYVASPQAAQVWQLVTAREIAGRPLTQPVRLDSTRLPEPFTDRVPLDLSRATEEQAREMLLTALERAARARGPAPESGRRGPRFPATLPPHWNVPQRNDSFTGRSSVLEKLRDRLSANVTVVVPQALHGLGGVGKTQVALEFAYRFAADYDLVWWISAEQPQLIRSSLAELGVELRLASGENMSDSVRIVCDELRQGRPTSRWLLIFDNVDEPEAVREFIPLGAGHVLLTSRNQAWNREARAIEIDVFTRDESVQFLTRRVPGIDRTEAALVAERLGDLPLAVEQAAAWLTATGMPVSQYLELLDTQLLRMMDQNPPSGYNKTTAATWLLSLSKLRSDTPAAAKLLELCAFFAPEPIPTSLLYSSRFTSVLLPFDPSLRDPIMQGQLIREIGRYALASVDPAQTSIQMHRLVQAVVQDDLDEGQQLENRRHVQESLAAAGRGDPDVLVNWPMYAKLWPHIRRTESLRSDNAEVRQLVIDMVRYLWRQGDFASSQGLAEEALRFWGERLGHDATSLLLRFHLGNALRSQAHYNEAFDIDRETAEQLHRLVGPEHPYSIMVAGGLSADHRALGHYDEARSLDEQNLVRAREAFGPTHDRTLMLANNLGVSLRLVGDFRAAEALDSETLQTRRRVFGESAPYTLGAASNYGNDLRALGRFQESRKLLESTLQLHREVLGEGHAETLRTAKHLAVTLRKLGEFQAANALTIDTLKRYVDLFGRQHPDALACLMNRACEESAIGDHLTAERTAGTVIDGYRRIYVANHPFLLAGLNNLSIFSRLAEHHEAARTLSEQARDGFRDALGPLHPYTLSSQINLANDLYEAGEYGAAASLDEQTWRGLLTSLGADNPDTLAAAANLVVSRRTVGDTPGAQALYEETVAESRRILGEAHPNTAVIRDGGRLNCDISPPPT</sequence>
<reference evidence="7" key="1">
    <citation type="journal article" date="2019" name="Int. J. Syst. Evol. Microbiol.">
        <title>The Global Catalogue of Microorganisms (GCM) 10K type strain sequencing project: providing services to taxonomists for standard genome sequencing and annotation.</title>
        <authorList>
            <consortium name="The Broad Institute Genomics Platform"/>
            <consortium name="The Broad Institute Genome Sequencing Center for Infectious Disease"/>
            <person name="Wu L."/>
            <person name="Ma J."/>
        </authorList>
    </citation>
    <scope>NUCLEOTIDE SEQUENCE [LARGE SCALE GENOMIC DNA]</scope>
    <source>
        <strain evidence="7">JCM 17441</strain>
    </source>
</reference>
<dbReference type="SUPFAM" id="SSF52200">
    <property type="entry name" value="Toll/Interleukin receptor TIR domain"/>
    <property type="match status" value="1"/>
</dbReference>
<feature type="domain" description="NB-ARC" evidence="2">
    <location>
        <begin position="497"/>
        <end position="651"/>
    </location>
</feature>
<proteinExistence type="predicted"/>
<dbReference type="NCBIfam" id="NF040586">
    <property type="entry name" value="FxSxx_TPR"/>
    <property type="match status" value="1"/>
</dbReference>
<name>A0ABP8DLW9_9ACTN</name>
<evidence type="ECO:0008006" key="8">
    <source>
        <dbReference type="Google" id="ProtNLM"/>
    </source>
</evidence>
<dbReference type="Gene3D" id="1.25.40.10">
    <property type="entry name" value="Tetratricopeptide repeat domain"/>
    <property type="match status" value="2"/>
</dbReference>
<evidence type="ECO:0000313" key="7">
    <source>
        <dbReference type="Proteomes" id="UP001500620"/>
    </source>
</evidence>